<feature type="transmembrane region" description="Helical" evidence="2">
    <location>
        <begin position="61"/>
        <end position="83"/>
    </location>
</feature>
<proteinExistence type="predicted"/>
<sequence length="169" mass="18832">MTSEYSKRHLLLHCVLTPRATVTRSTVQRPNLGPLTHMESTHSAISCTRSSLLLCRPAKKLLTTIAISFAITSTLLCCLLVYLQNRSVRTGPSGSIDNAPLLDRLERVLLSDIFLVTAAISIVVFAVSELWETSRRRVRLGRTEEEASGGRTWETHSPERRKCNGQELS</sequence>
<accession>A0AAD2K8R2</accession>
<feature type="compositionally biased region" description="Basic and acidic residues" evidence="1">
    <location>
        <begin position="153"/>
        <end position="169"/>
    </location>
</feature>
<reference evidence="3" key="1">
    <citation type="submission" date="2023-11" db="EMBL/GenBank/DDBJ databases">
        <authorList>
            <person name="De Vega J J."/>
            <person name="De Vega J J."/>
        </authorList>
    </citation>
    <scope>NUCLEOTIDE SEQUENCE</scope>
</reference>
<keyword evidence="2" id="KW-0812">Transmembrane</keyword>
<feature type="transmembrane region" description="Helical" evidence="2">
    <location>
        <begin position="108"/>
        <end position="131"/>
    </location>
</feature>
<dbReference type="AlphaFoldDB" id="A0AAD2K8R2"/>
<gene>
    <name evidence="3" type="ORF">MYCIT1_LOCUS34521</name>
    <name evidence="4" type="ORF">MYCIT1_LOCUS34536</name>
</gene>
<keyword evidence="5" id="KW-1185">Reference proteome</keyword>
<keyword evidence="2" id="KW-0472">Membrane</keyword>
<feature type="region of interest" description="Disordered" evidence="1">
    <location>
        <begin position="141"/>
        <end position="169"/>
    </location>
</feature>
<evidence type="ECO:0000313" key="4">
    <source>
        <dbReference type="EMBL" id="CAK5282631.1"/>
    </source>
</evidence>
<dbReference type="EMBL" id="CAVNYO010000459">
    <property type="protein sequence ID" value="CAK5282624.1"/>
    <property type="molecule type" value="Genomic_DNA"/>
</dbReference>
<keyword evidence="2" id="KW-1133">Transmembrane helix</keyword>
<evidence type="ECO:0000313" key="3">
    <source>
        <dbReference type="EMBL" id="CAK5282624.1"/>
    </source>
</evidence>
<protein>
    <submittedName>
        <fullName evidence="3">Uncharacterized protein</fullName>
    </submittedName>
</protein>
<evidence type="ECO:0000313" key="5">
    <source>
        <dbReference type="Proteomes" id="UP001295794"/>
    </source>
</evidence>
<dbReference type="Proteomes" id="UP001295794">
    <property type="component" value="Unassembled WGS sequence"/>
</dbReference>
<evidence type="ECO:0000256" key="1">
    <source>
        <dbReference type="SAM" id="MobiDB-lite"/>
    </source>
</evidence>
<organism evidence="3 5">
    <name type="scientific">Mycena citricolor</name>
    <dbReference type="NCBI Taxonomy" id="2018698"/>
    <lineage>
        <taxon>Eukaryota</taxon>
        <taxon>Fungi</taxon>
        <taxon>Dikarya</taxon>
        <taxon>Basidiomycota</taxon>
        <taxon>Agaricomycotina</taxon>
        <taxon>Agaricomycetes</taxon>
        <taxon>Agaricomycetidae</taxon>
        <taxon>Agaricales</taxon>
        <taxon>Marasmiineae</taxon>
        <taxon>Mycenaceae</taxon>
        <taxon>Mycena</taxon>
    </lineage>
</organism>
<name>A0AAD2K8R2_9AGAR</name>
<dbReference type="EMBL" id="CAVNYO010000460">
    <property type="protein sequence ID" value="CAK5282631.1"/>
    <property type="molecule type" value="Genomic_DNA"/>
</dbReference>
<comment type="caution">
    <text evidence="3">The sequence shown here is derived from an EMBL/GenBank/DDBJ whole genome shotgun (WGS) entry which is preliminary data.</text>
</comment>
<evidence type="ECO:0000256" key="2">
    <source>
        <dbReference type="SAM" id="Phobius"/>
    </source>
</evidence>